<evidence type="ECO:0000313" key="3">
    <source>
        <dbReference type="Proteomes" id="UP001254832"/>
    </source>
</evidence>
<dbReference type="Proteomes" id="UP001254832">
    <property type="component" value="Unassembled WGS sequence"/>
</dbReference>
<sequence>MSLEILQAKSDLRDLIDSYATLTDAKKVSEQMLLFTTDARFKVYFGDQLVSDVTGTKQLEEEFNGHVALVKRYFTANAQHVVQVDGDSATGVVFSQVKMVRDEEGQEVLTDYSVQYHDVYIRQDEKWFIQERSSHYIIVEARALQG</sequence>
<evidence type="ECO:0000313" key="2">
    <source>
        <dbReference type="EMBL" id="MDR6721816.1"/>
    </source>
</evidence>
<gene>
    <name evidence="2" type="ORF">J2W91_000264</name>
</gene>
<dbReference type="Gene3D" id="3.10.450.50">
    <property type="match status" value="1"/>
</dbReference>
<organism evidence="2 3">
    <name type="scientific">Paenibacillus amylolyticus</name>
    <dbReference type="NCBI Taxonomy" id="1451"/>
    <lineage>
        <taxon>Bacteria</taxon>
        <taxon>Bacillati</taxon>
        <taxon>Bacillota</taxon>
        <taxon>Bacilli</taxon>
        <taxon>Bacillales</taxon>
        <taxon>Paenibacillaceae</taxon>
        <taxon>Paenibacillus</taxon>
    </lineage>
</organism>
<dbReference type="Pfam" id="PF13577">
    <property type="entry name" value="SnoaL_4"/>
    <property type="match status" value="1"/>
</dbReference>
<comment type="caution">
    <text evidence="2">The sequence shown here is derived from an EMBL/GenBank/DDBJ whole genome shotgun (WGS) entry which is preliminary data.</text>
</comment>
<protein>
    <submittedName>
        <fullName evidence="2">Thioredoxin-related protein</fullName>
    </submittedName>
</protein>
<dbReference type="RefSeq" id="WP_310135996.1">
    <property type="nucleotide sequence ID" value="NZ_JAVDTR010000001.1"/>
</dbReference>
<dbReference type="AlphaFoldDB" id="A0AAP5H0S8"/>
<feature type="domain" description="SnoaL-like" evidence="1">
    <location>
        <begin position="6"/>
        <end position="132"/>
    </location>
</feature>
<accession>A0AAP5H0S8</accession>
<dbReference type="InterPro" id="IPR037401">
    <property type="entry name" value="SnoaL-like"/>
</dbReference>
<proteinExistence type="predicted"/>
<reference evidence="2" key="1">
    <citation type="submission" date="2023-07" db="EMBL/GenBank/DDBJ databases">
        <title>Sorghum-associated microbial communities from plants grown in Nebraska, USA.</title>
        <authorList>
            <person name="Schachtman D."/>
        </authorList>
    </citation>
    <scope>NUCLEOTIDE SEQUENCE</scope>
    <source>
        <strain evidence="2">BE80</strain>
    </source>
</reference>
<dbReference type="EMBL" id="JAVDTR010000001">
    <property type="protein sequence ID" value="MDR6721816.1"/>
    <property type="molecule type" value="Genomic_DNA"/>
</dbReference>
<dbReference type="SUPFAM" id="SSF54427">
    <property type="entry name" value="NTF2-like"/>
    <property type="match status" value="1"/>
</dbReference>
<dbReference type="InterPro" id="IPR032710">
    <property type="entry name" value="NTF2-like_dom_sf"/>
</dbReference>
<name>A0AAP5H0S8_PAEAM</name>
<evidence type="ECO:0000259" key="1">
    <source>
        <dbReference type="Pfam" id="PF13577"/>
    </source>
</evidence>